<organism evidence="3 4">
    <name type="scientific">Roseicella frigidaeris</name>
    <dbReference type="NCBI Taxonomy" id="2230885"/>
    <lineage>
        <taxon>Bacteria</taxon>
        <taxon>Pseudomonadati</taxon>
        <taxon>Pseudomonadota</taxon>
        <taxon>Alphaproteobacteria</taxon>
        <taxon>Acetobacterales</taxon>
        <taxon>Roseomonadaceae</taxon>
        <taxon>Roseicella</taxon>
    </lineage>
</organism>
<proteinExistence type="predicted"/>
<evidence type="ECO:0000256" key="1">
    <source>
        <dbReference type="ARBA" id="ARBA00022801"/>
    </source>
</evidence>
<dbReference type="Proteomes" id="UP000249065">
    <property type="component" value="Unassembled WGS sequence"/>
</dbReference>
<dbReference type="RefSeq" id="WP_111470987.1">
    <property type="nucleotide sequence ID" value="NZ_QLIX01000013.1"/>
</dbReference>
<dbReference type="EMBL" id="QLIX01000013">
    <property type="protein sequence ID" value="RAI57870.1"/>
    <property type="molecule type" value="Genomic_DNA"/>
</dbReference>
<dbReference type="PANTHER" id="PTHR43674:SF12">
    <property type="entry name" value="NITRILASE C965.09-RELATED"/>
    <property type="match status" value="1"/>
</dbReference>
<dbReference type="Pfam" id="PF00795">
    <property type="entry name" value="CN_hydrolase"/>
    <property type="match status" value="1"/>
</dbReference>
<dbReference type="InterPro" id="IPR050345">
    <property type="entry name" value="Aliph_Amidase/BUP"/>
</dbReference>
<evidence type="ECO:0000259" key="2">
    <source>
        <dbReference type="PROSITE" id="PS50263"/>
    </source>
</evidence>
<keyword evidence="4" id="KW-1185">Reference proteome</keyword>
<dbReference type="GO" id="GO:0016811">
    <property type="term" value="F:hydrolase activity, acting on carbon-nitrogen (but not peptide) bonds, in linear amides"/>
    <property type="evidence" value="ECO:0007669"/>
    <property type="project" value="TreeGrafter"/>
</dbReference>
<dbReference type="Gene3D" id="3.60.110.10">
    <property type="entry name" value="Carbon-nitrogen hydrolase"/>
    <property type="match status" value="1"/>
</dbReference>
<feature type="domain" description="CN hydrolase" evidence="2">
    <location>
        <begin position="5"/>
        <end position="280"/>
    </location>
</feature>
<dbReference type="SUPFAM" id="SSF56317">
    <property type="entry name" value="Carbon-nitrogen hydrolase"/>
    <property type="match status" value="1"/>
</dbReference>
<dbReference type="InterPro" id="IPR003010">
    <property type="entry name" value="C-N_Hydrolase"/>
</dbReference>
<evidence type="ECO:0000313" key="4">
    <source>
        <dbReference type="Proteomes" id="UP000249065"/>
    </source>
</evidence>
<evidence type="ECO:0000313" key="3">
    <source>
        <dbReference type="EMBL" id="RAI57870.1"/>
    </source>
</evidence>
<dbReference type="AlphaFoldDB" id="A0A327M4H6"/>
<dbReference type="PROSITE" id="PS50263">
    <property type="entry name" value="CN_HYDROLASE"/>
    <property type="match status" value="1"/>
</dbReference>
<gene>
    <name evidence="3" type="ORF">DOO78_16615</name>
</gene>
<comment type="caution">
    <text evidence="3">The sequence shown here is derived from an EMBL/GenBank/DDBJ whole genome shotgun (WGS) entry which is preliminary data.</text>
</comment>
<sequence>MARILRLAGAQMGPNQRADSRAAILGRMIALLEGAAARGAQLVVFPELAFTTFFPRWPMEQDSPELLACFETAMPNPQVQPLFDRAKALGVGFYVGYAELTPEGQRFNSAVTVGPDGSILFRYRKIHLPGSDRVKPGQRYQQLEKMYFAYGDTGFPAARGPAAWGAPVMGMLICNDRRWPEGWRVLGLQGVELVLIGYNSAAYDPNGGEGESAERRTFHSTLAVQANAYMNATWAVSVAKAGNEDGAGLIGGSCIVDPNGEVVAQAKGLGDELILAEADLDACRQGKEKMFNFAAHRRPQWYGMITERTGAVPPG</sequence>
<name>A0A327M4H6_9PROT</name>
<keyword evidence="1 3" id="KW-0378">Hydrolase</keyword>
<dbReference type="PANTHER" id="PTHR43674">
    <property type="entry name" value="NITRILASE C965.09-RELATED"/>
    <property type="match status" value="1"/>
</dbReference>
<dbReference type="InterPro" id="IPR036526">
    <property type="entry name" value="C-N_Hydrolase_sf"/>
</dbReference>
<reference evidence="4" key="1">
    <citation type="submission" date="2018-06" db="EMBL/GenBank/DDBJ databases">
        <authorList>
            <person name="Khan S.A."/>
        </authorList>
    </citation>
    <scope>NUCLEOTIDE SEQUENCE [LARGE SCALE GENOMIC DNA]</scope>
    <source>
        <strain evidence="4">DB-1506</strain>
    </source>
</reference>
<accession>A0A327M4H6</accession>
<protein>
    <submittedName>
        <fullName evidence="3">N-carbamoyl-D-amino-acid hydrolase</fullName>
    </submittedName>
</protein>
<dbReference type="OrthoDB" id="9803803at2"/>
<dbReference type="CDD" id="cd07569">
    <property type="entry name" value="DCase"/>
    <property type="match status" value="1"/>
</dbReference>